<evidence type="ECO:0000256" key="6">
    <source>
        <dbReference type="SAM" id="Phobius"/>
    </source>
</evidence>
<dbReference type="InterPro" id="IPR025383">
    <property type="entry name" value="MrpA_C/MbhD"/>
</dbReference>
<keyword evidence="2" id="KW-1003">Cell membrane</keyword>
<dbReference type="GO" id="GO:0005886">
    <property type="term" value="C:plasma membrane"/>
    <property type="evidence" value="ECO:0007669"/>
    <property type="project" value="UniProtKB-SubCell"/>
</dbReference>
<evidence type="ECO:0000256" key="2">
    <source>
        <dbReference type="ARBA" id="ARBA00022475"/>
    </source>
</evidence>
<gene>
    <name evidence="8" type="ORF">KME28_07215</name>
</gene>
<feature type="transmembrane region" description="Helical" evidence="6">
    <location>
        <begin position="6"/>
        <end position="23"/>
    </location>
</feature>
<evidence type="ECO:0000256" key="5">
    <source>
        <dbReference type="ARBA" id="ARBA00023136"/>
    </source>
</evidence>
<name>A0A9E3H7A1_9NOST</name>
<dbReference type="Proteomes" id="UP000813215">
    <property type="component" value="Unassembled WGS sequence"/>
</dbReference>
<dbReference type="Pfam" id="PF13244">
    <property type="entry name" value="MbhD"/>
    <property type="match status" value="1"/>
</dbReference>
<dbReference type="NCBIfam" id="NF005630">
    <property type="entry name" value="PRK07377.1-6"/>
    <property type="match status" value="1"/>
</dbReference>
<comment type="subcellular location">
    <subcellularLocation>
        <location evidence="1">Cell membrane</location>
        <topology evidence="1">Multi-pass membrane protein</topology>
    </subcellularLocation>
</comment>
<evidence type="ECO:0000313" key="8">
    <source>
        <dbReference type="EMBL" id="MBW4431510.1"/>
    </source>
</evidence>
<feature type="transmembrane region" description="Helical" evidence="6">
    <location>
        <begin position="30"/>
        <end position="47"/>
    </location>
</feature>
<keyword evidence="3 6" id="KW-0812">Transmembrane</keyword>
<comment type="caution">
    <text evidence="8">The sequence shown here is derived from an EMBL/GenBank/DDBJ whole genome shotgun (WGS) entry which is preliminary data.</text>
</comment>
<feature type="domain" description="MrpA C-terminal/MbhD" evidence="7">
    <location>
        <begin position="11"/>
        <end position="74"/>
    </location>
</feature>
<accession>A0A9E3H7A1</accession>
<proteinExistence type="predicted"/>
<evidence type="ECO:0000313" key="9">
    <source>
        <dbReference type="Proteomes" id="UP000813215"/>
    </source>
</evidence>
<protein>
    <submittedName>
        <fullName evidence="8">DUF4040 domain-containing protein</fullName>
    </submittedName>
</protein>
<evidence type="ECO:0000256" key="1">
    <source>
        <dbReference type="ARBA" id="ARBA00004651"/>
    </source>
</evidence>
<keyword evidence="4 6" id="KW-1133">Transmembrane helix</keyword>
<dbReference type="NCBIfam" id="NF005628">
    <property type="entry name" value="PRK07377.1-4"/>
    <property type="match status" value="1"/>
</dbReference>
<evidence type="ECO:0000259" key="7">
    <source>
        <dbReference type="Pfam" id="PF13244"/>
    </source>
</evidence>
<dbReference type="EMBL" id="JAHHHW010000070">
    <property type="protein sequence ID" value="MBW4431510.1"/>
    <property type="molecule type" value="Genomic_DNA"/>
</dbReference>
<reference evidence="8" key="1">
    <citation type="submission" date="2021-05" db="EMBL/GenBank/DDBJ databases">
        <authorList>
            <person name="Pietrasiak N."/>
            <person name="Ward R."/>
            <person name="Stajich J.E."/>
            <person name="Kurbessoian T."/>
        </authorList>
    </citation>
    <scope>NUCLEOTIDE SEQUENCE</scope>
    <source>
        <strain evidence="8">HA4357-MV3</strain>
    </source>
</reference>
<evidence type="ECO:0000256" key="4">
    <source>
        <dbReference type="ARBA" id="ARBA00022989"/>
    </source>
</evidence>
<sequence length="196" mass="22065">MNDSYIYMIIALLPLAACMLVFQVNPYHALIIRGILGALAALVYAVLGAADVALTEALMGTLLAITLYAVTVRSSLVLRLGVLEDGTMETEGDRLFGQLIDDLRTIFRKRYMRLELVTYNDIQALQRALMEKEIHATCTRQPQSAHNEQDYAGVNNQPYHTTIRVQRIYDIIQTELSSPKTVLTYVNIPYLEETQP</sequence>
<evidence type="ECO:0000256" key="3">
    <source>
        <dbReference type="ARBA" id="ARBA00022692"/>
    </source>
</evidence>
<reference evidence="8" key="2">
    <citation type="journal article" date="2022" name="Microbiol. Resour. Announc.">
        <title>Metagenome Sequencing to Explore Phylogenomics of Terrestrial Cyanobacteria.</title>
        <authorList>
            <person name="Ward R.D."/>
            <person name="Stajich J.E."/>
            <person name="Johansen J.R."/>
            <person name="Huntemann M."/>
            <person name="Clum A."/>
            <person name="Foster B."/>
            <person name="Foster B."/>
            <person name="Roux S."/>
            <person name="Palaniappan K."/>
            <person name="Varghese N."/>
            <person name="Mukherjee S."/>
            <person name="Reddy T.B.K."/>
            <person name="Daum C."/>
            <person name="Copeland A."/>
            <person name="Chen I.A."/>
            <person name="Ivanova N.N."/>
            <person name="Kyrpides N.C."/>
            <person name="Shapiro N."/>
            <person name="Eloe-Fadrosh E.A."/>
            <person name="Pietrasiak N."/>
        </authorList>
    </citation>
    <scope>NUCLEOTIDE SEQUENCE</scope>
    <source>
        <strain evidence="8">HA4357-MV3</strain>
    </source>
</reference>
<dbReference type="AlphaFoldDB" id="A0A9E3H7A1"/>
<keyword evidence="5 6" id="KW-0472">Membrane</keyword>
<organism evidence="8 9">
    <name type="scientific">Pelatocladus maniniholoensis HA4357-MV3</name>
    <dbReference type="NCBI Taxonomy" id="1117104"/>
    <lineage>
        <taxon>Bacteria</taxon>
        <taxon>Bacillati</taxon>
        <taxon>Cyanobacteriota</taxon>
        <taxon>Cyanophyceae</taxon>
        <taxon>Nostocales</taxon>
        <taxon>Nostocaceae</taxon>
        <taxon>Pelatocladus</taxon>
    </lineage>
</organism>